<evidence type="ECO:0000313" key="4">
    <source>
        <dbReference type="Proteomes" id="UP001152049"/>
    </source>
</evidence>
<dbReference type="PANTHER" id="PTHR43353">
    <property type="entry name" value="SUCCINATE-SEMIALDEHYDE DEHYDROGENASE, MITOCHONDRIAL"/>
    <property type="match status" value="1"/>
</dbReference>
<evidence type="ECO:0000259" key="2">
    <source>
        <dbReference type="Pfam" id="PF00171"/>
    </source>
</evidence>
<dbReference type="EMBL" id="JAOQAZ010000015">
    <property type="protein sequence ID" value="KAJ4258812.1"/>
    <property type="molecule type" value="Genomic_DNA"/>
</dbReference>
<organism evidence="3 4">
    <name type="scientific">Fusarium torreyae</name>
    <dbReference type="NCBI Taxonomy" id="1237075"/>
    <lineage>
        <taxon>Eukaryota</taxon>
        <taxon>Fungi</taxon>
        <taxon>Dikarya</taxon>
        <taxon>Ascomycota</taxon>
        <taxon>Pezizomycotina</taxon>
        <taxon>Sordariomycetes</taxon>
        <taxon>Hypocreomycetidae</taxon>
        <taxon>Hypocreales</taxon>
        <taxon>Nectriaceae</taxon>
        <taxon>Fusarium</taxon>
    </lineage>
</organism>
<evidence type="ECO:0000256" key="1">
    <source>
        <dbReference type="ARBA" id="ARBA00023002"/>
    </source>
</evidence>
<dbReference type="InterPro" id="IPR016161">
    <property type="entry name" value="Ald_DH/histidinol_DH"/>
</dbReference>
<protein>
    <recommendedName>
        <fullName evidence="2">Aldehyde dehydrogenase domain-containing protein</fullName>
    </recommendedName>
</protein>
<dbReference type="Gene3D" id="3.40.309.10">
    <property type="entry name" value="Aldehyde Dehydrogenase, Chain A, domain 2"/>
    <property type="match status" value="1"/>
</dbReference>
<keyword evidence="4" id="KW-1185">Reference proteome</keyword>
<dbReference type="Pfam" id="PF00171">
    <property type="entry name" value="Aldedh"/>
    <property type="match status" value="1"/>
</dbReference>
<keyword evidence="1" id="KW-0560">Oxidoreductase</keyword>
<name>A0A9W8RXY1_9HYPO</name>
<proteinExistence type="predicted"/>
<dbReference type="OrthoDB" id="310895at2759"/>
<gene>
    <name evidence="3" type="ORF">NW762_007899</name>
</gene>
<dbReference type="GO" id="GO:0004777">
    <property type="term" value="F:succinate-semialdehyde dehydrogenase (NAD+) activity"/>
    <property type="evidence" value="ECO:0007669"/>
    <property type="project" value="TreeGrafter"/>
</dbReference>
<dbReference type="Proteomes" id="UP001152049">
    <property type="component" value="Unassembled WGS sequence"/>
</dbReference>
<dbReference type="InterPro" id="IPR050740">
    <property type="entry name" value="Aldehyde_DH_Superfamily"/>
</dbReference>
<dbReference type="CDD" id="cd07105">
    <property type="entry name" value="ALDH_SaliADH"/>
    <property type="match status" value="1"/>
</dbReference>
<dbReference type="Gene3D" id="3.40.605.10">
    <property type="entry name" value="Aldehyde Dehydrogenase, Chain A, domain 1"/>
    <property type="match status" value="1"/>
</dbReference>
<dbReference type="GO" id="GO:0009450">
    <property type="term" value="P:gamma-aminobutyric acid catabolic process"/>
    <property type="evidence" value="ECO:0007669"/>
    <property type="project" value="TreeGrafter"/>
</dbReference>
<dbReference type="InterPro" id="IPR016162">
    <property type="entry name" value="Ald_DH_N"/>
</dbReference>
<dbReference type="PANTHER" id="PTHR43353:SF6">
    <property type="entry name" value="CYTOPLASMIC ALDEHYDE DEHYDROGENASE (EUROFUNG)"/>
    <property type="match status" value="1"/>
</dbReference>
<evidence type="ECO:0000313" key="3">
    <source>
        <dbReference type="EMBL" id="KAJ4258812.1"/>
    </source>
</evidence>
<dbReference type="AlphaFoldDB" id="A0A9W8RXY1"/>
<dbReference type="InterPro" id="IPR016163">
    <property type="entry name" value="Ald_DH_C"/>
</dbReference>
<accession>A0A9W8RXY1</accession>
<dbReference type="InterPro" id="IPR015590">
    <property type="entry name" value="Aldehyde_DH_dom"/>
</dbReference>
<feature type="domain" description="Aldehyde dehydrogenase" evidence="2">
    <location>
        <begin position="19"/>
        <end position="464"/>
    </location>
</feature>
<dbReference type="SUPFAM" id="SSF53720">
    <property type="entry name" value="ALDH-like"/>
    <property type="match status" value="1"/>
</dbReference>
<sequence length="475" mass="50952">MADYTVPFVINGEYSIADEVFNVISPESEQPVHNCGLATTSTAQRATAAAANAYDAWSRSTPDQRRDILLRATAELEARREELANVMKGEIGAPQQWADFNVDTSINMLKGVAGSVSSLQGHAVQLADPCSSGLVVLEPYGVILAIAPWNAPYILGLRSFLFPIAAGCTVVFKGSELAPRSHYLLVDALHRAGLPPGVLNFIVTTPDHAASVTESLIADPAIRKLNFTGSTVVGRIIGKLAGQYLKPAVMELGGKGVAIVWKDADLDLAAAECAKGAFLFSGQICMSTEKILIHQDVSEAFKGKFLQASRSFLSQSQNPPVLINHQSVAKNQRLLQDAIDKGAILLLGDLATKQGPTRMMPAVVDKVTVEMDIYKTESFGPSVSLMEVATEEEALFVANDTEYGLNSAIFTNDLGRAMRIAKNIRSGAVHINSMTVHDENALPHGGTKSSGWGRFNGLYGLTFLQHSPSIDMLVE</sequence>
<reference evidence="3" key="1">
    <citation type="submission" date="2022-09" db="EMBL/GenBank/DDBJ databases">
        <title>Fusarium specimens isolated from Avocado Roots.</title>
        <authorList>
            <person name="Stajich J."/>
            <person name="Roper C."/>
            <person name="Heimlech-Rivalta G."/>
        </authorList>
    </citation>
    <scope>NUCLEOTIDE SEQUENCE</scope>
    <source>
        <strain evidence="3">CF00136</strain>
    </source>
</reference>
<comment type="caution">
    <text evidence="3">The sequence shown here is derived from an EMBL/GenBank/DDBJ whole genome shotgun (WGS) entry which is preliminary data.</text>
</comment>